<dbReference type="InterPro" id="IPR000014">
    <property type="entry name" value="PAS"/>
</dbReference>
<dbReference type="InterPro" id="IPR000792">
    <property type="entry name" value="Tscrpt_reg_LuxR_C"/>
</dbReference>
<sequence>MTLLKIGRGRGLNHFSDLEKDLISVLVRHIRQFMRLCNHIEHLEIERNICHDVIDKFSLASIVLDQRGLVVHINGSAEKLLRITPELCIDTGRVVIDDFAAQEKFEGIIARMLAARHSDAPCQSETMRISRDGHSLDMGLAIRPLAGARDISPGAPAIAVFIRDAGLCSSAPITVVSELFALSPTESRVAVLLADGLSLVEITEFLGMAHATVRTHLRSVFKKMGVDRQALVVRLIITSVANLA</sequence>
<dbReference type="Pfam" id="PF00196">
    <property type="entry name" value="GerE"/>
    <property type="match status" value="1"/>
</dbReference>
<gene>
    <name evidence="2" type="ORF">KXJ70_11110</name>
</gene>
<proteinExistence type="predicted"/>
<dbReference type="CDD" id="cd00130">
    <property type="entry name" value="PAS"/>
    <property type="match status" value="1"/>
</dbReference>
<dbReference type="SMART" id="SM00421">
    <property type="entry name" value="HTH_LUXR"/>
    <property type="match status" value="1"/>
</dbReference>
<organism evidence="2 3">
    <name type="scientific">Zhongshania aquimaris</name>
    <dbReference type="NCBI Taxonomy" id="2857107"/>
    <lineage>
        <taxon>Bacteria</taxon>
        <taxon>Pseudomonadati</taxon>
        <taxon>Pseudomonadota</taxon>
        <taxon>Gammaproteobacteria</taxon>
        <taxon>Cellvibrionales</taxon>
        <taxon>Spongiibacteraceae</taxon>
        <taxon>Zhongshania</taxon>
    </lineage>
</organism>
<protein>
    <submittedName>
        <fullName evidence="2">LuxR C-terminal-related transcriptional regulator</fullName>
    </submittedName>
</protein>
<name>A0ABS6VTG6_9GAMM</name>
<dbReference type="RefSeq" id="WP_219043570.1">
    <property type="nucleotide sequence ID" value="NZ_JAHWDQ010000002.1"/>
</dbReference>
<accession>A0ABS6VTG6</accession>
<dbReference type="EMBL" id="JAHWDQ010000002">
    <property type="protein sequence ID" value="MBW2941333.1"/>
    <property type="molecule type" value="Genomic_DNA"/>
</dbReference>
<feature type="domain" description="HTH luxR-type" evidence="1">
    <location>
        <begin position="175"/>
        <end position="239"/>
    </location>
</feature>
<reference evidence="2" key="1">
    <citation type="submission" date="2021-07" db="EMBL/GenBank/DDBJ databases">
        <title>Zhongshania sp. CAU 1632 isolated from seawater.</title>
        <authorList>
            <person name="Kim W."/>
        </authorList>
    </citation>
    <scope>NUCLEOTIDE SEQUENCE</scope>
    <source>
        <strain evidence="2">CAU 1632</strain>
    </source>
</reference>
<comment type="caution">
    <text evidence="2">The sequence shown here is derived from an EMBL/GenBank/DDBJ whole genome shotgun (WGS) entry which is preliminary data.</text>
</comment>
<evidence type="ECO:0000313" key="2">
    <source>
        <dbReference type="EMBL" id="MBW2941333.1"/>
    </source>
</evidence>
<dbReference type="CDD" id="cd06170">
    <property type="entry name" value="LuxR_C_like"/>
    <property type="match status" value="1"/>
</dbReference>
<dbReference type="PROSITE" id="PS50043">
    <property type="entry name" value="HTH_LUXR_2"/>
    <property type="match status" value="1"/>
</dbReference>
<evidence type="ECO:0000313" key="3">
    <source>
        <dbReference type="Proteomes" id="UP001166291"/>
    </source>
</evidence>
<evidence type="ECO:0000259" key="1">
    <source>
        <dbReference type="PROSITE" id="PS50043"/>
    </source>
</evidence>
<keyword evidence="3" id="KW-1185">Reference proteome</keyword>
<dbReference type="Proteomes" id="UP001166291">
    <property type="component" value="Unassembled WGS sequence"/>
</dbReference>